<dbReference type="Gene3D" id="3.10.300.10">
    <property type="entry name" value="Methylpurine-DNA glycosylase (MPG)"/>
    <property type="match status" value="1"/>
</dbReference>
<evidence type="ECO:0000256" key="5">
    <source>
        <dbReference type="HAMAP-Rule" id="MF_00527"/>
    </source>
</evidence>
<dbReference type="GO" id="GO:0003677">
    <property type="term" value="F:DNA binding"/>
    <property type="evidence" value="ECO:0007669"/>
    <property type="project" value="InterPro"/>
</dbReference>
<dbReference type="EC" id="3.2.2.-" evidence="5"/>
<keyword evidence="2 5" id="KW-0227">DNA damage</keyword>
<evidence type="ECO:0000313" key="6">
    <source>
        <dbReference type="EMBL" id="TGO05811.1"/>
    </source>
</evidence>
<evidence type="ECO:0000313" key="7">
    <source>
        <dbReference type="Proteomes" id="UP000297318"/>
    </source>
</evidence>
<evidence type="ECO:0000256" key="2">
    <source>
        <dbReference type="ARBA" id="ARBA00022763"/>
    </source>
</evidence>
<organism evidence="6 7">
    <name type="scientific">Serinibacter arcticus</name>
    <dbReference type="NCBI Taxonomy" id="1655435"/>
    <lineage>
        <taxon>Bacteria</taxon>
        <taxon>Bacillati</taxon>
        <taxon>Actinomycetota</taxon>
        <taxon>Actinomycetes</taxon>
        <taxon>Micrococcales</taxon>
        <taxon>Beutenbergiaceae</taxon>
        <taxon>Serinibacter</taxon>
    </lineage>
</organism>
<name>A0A4Z1E8J5_9MICO</name>
<dbReference type="HAMAP" id="MF_00527">
    <property type="entry name" value="3MGH"/>
    <property type="match status" value="1"/>
</dbReference>
<dbReference type="RefSeq" id="WP_135848115.1">
    <property type="nucleotide sequence ID" value="NZ_RHPJ01000001.1"/>
</dbReference>
<evidence type="ECO:0000256" key="4">
    <source>
        <dbReference type="ARBA" id="ARBA00023204"/>
    </source>
</evidence>
<dbReference type="AlphaFoldDB" id="A0A4Z1E8J5"/>
<dbReference type="InterPro" id="IPR011034">
    <property type="entry name" value="Formyl_transferase-like_C_sf"/>
</dbReference>
<dbReference type="PANTHER" id="PTHR10429:SF0">
    <property type="entry name" value="DNA-3-METHYLADENINE GLYCOSYLASE"/>
    <property type="match status" value="1"/>
</dbReference>
<dbReference type="Proteomes" id="UP000297318">
    <property type="component" value="Unassembled WGS sequence"/>
</dbReference>
<evidence type="ECO:0000256" key="3">
    <source>
        <dbReference type="ARBA" id="ARBA00022801"/>
    </source>
</evidence>
<dbReference type="GO" id="GO:0006284">
    <property type="term" value="P:base-excision repair"/>
    <property type="evidence" value="ECO:0007669"/>
    <property type="project" value="InterPro"/>
</dbReference>
<comment type="similarity">
    <text evidence="1 5">Belongs to the DNA glycosylase MPG family.</text>
</comment>
<dbReference type="OrthoDB" id="9794313at2"/>
<keyword evidence="4 5" id="KW-0234">DNA repair</keyword>
<proteinExistence type="inferred from homology"/>
<accession>A0A4Z1E8J5</accession>
<keyword evidence="7" id="KW-1185">Reference proteome</keyword>
<dbReference type="NCBIfam" id="NF002003">
    <property type="entry name" value="PRK00802.1-3"/>
    <property type="match status" value="1"/>
</dbReference>
<comment type="caution">
    <text evidence="6">The sequence shown here is derived from an EMBL/GenBank/DDBJ whole genome shotgun (WGS) entry which is preliminary data.</text>
</comment>
<sequence length="228" mass="24075">MGEGEVTAAGAAAVDARDFPHAFHVPGRAWYARSPQDVARDLLGAHLSVGSPKGTVTIRITEVEAYGGSEDPGSHAYRGRTARNATMFGPAGRLYVYFTYGMHWCGNLVTGPDGVASAVLLRAGQVVDGVELARSRRTTSKSDRDLASGPARLATALGIDGQHDGTSVDAADGHRMPDSVVSLRVRDIRSGPFSSGPRTGVSGDGGLATYPWRYWLTGDPTVSRYRTA</sequence>
<dbReference type="CDD" id="cd00540">
    <property type="entry name" value="AAG"/>
    <property type="match status" value="1"/>
</dbReference>
<dbReference type="Pfam" id="PF02245">
    <property type="entry name" value="Pur_DNA_glyco"/>
    <property type="match status" value="1"/>
</dbReference>
<dbReference type="SUPFAM" id="SSF50486">
    <property type="entry name" value="FMT C-terminal domain-like"/>
    <property type="match status" value="1"/>
</dbReference>
<evidence type="ECO:0000256" key="1">
    <source>
        <dbReference type="ARBA" id="ARBA00009232"/>
    </source>
</evidence>
<dbReference type="NCBIfam" id="TIGR00567">
    <property type="entry name" value="3mg"/>
    <property type="match status" value="1"/>
</dbReference>
<dbReference type="InterPro" id="IPR003180">
    <property type="entry name" value="MPG"/>
</dbReference>
<dbReference type="GO" id="GO:0003905">
    <property type="term" value="F:alkylbase DNA N-glycosylase activity"/>
    <property type="evidence" value="ECO:0007669"/>
    <property type="project" value="InterPro"/>
</dbReference>
<dbReference type="InterPro" id="IPR036995">
    <property type="entry name" value="MPG_sf"/>
</dbReference>
<dbReference type="EMBL" id="RHPJ01000001">
    <property type="protein sequence ID" value="TGO05811.1"/>
    <property type="molecule type" value="Genomic_DNA"/>
</dbReference>
<protein>
    <recommendedName>
        <fullName evidence="5">Putative 3-methyladenine DNA glycosylase</fullName>
        <ecNumber evidence="5">3.2.2.-</ecNumber>
    </recommendedName>
</protein>
<gene>
    <name evidence="6" type="ORF">SERN_0003</name>
</gene>
<keyword evidence="3 5" id="KW-0378">Hydrolase</keyword>
<dbReference type="PANTHER" id="PTHR10429">
    <property type="entry name" value="DNA-3-METHYLADENINE GLYCOSYLASE"/>
    <property type="match status" value="1"/>
</dbReference>
<reference evidence="6 7" key="1">
    <citation type="submission" date="2018-11" db="EMBL/GenBank/DDBJ databases">
        <title>Complete genome sequencing of the Actinobacteria Serinibacter sp. K3-2.</title>
        <authorList>
            <person name="Rakitin A.L."/>
            <person name="Beletsky A.V."/>
            <person name="Mardanov A.V."/>
            <person name="Ravin N.V."/>
            <person name="Gromova A.S."/>
            <person name="Filippova S.N."/>
            <person name="Gal'Chenko V.F."/>
        </authorList>
    </citation>
    <scope>NUCLEOTIDE SEQUENCE [LARGE SCALE GENOMIC DNA]</scope>
    <source>
        <strain evidence="6 7">K3-2</strain>
    </source>
</reference>